<organism evidence="1 2">
    <name type="scientific">Rhodovulum visakhapatnamense</name>
    <dbReference type="NCBI Taxonomy" id="364297"/>
    <lineage>
        <taxon>Bacteria</taxon>
        <taxon>Pseudomonadati</taxon>
        <taxon>Pseudomonadota</taxon>
        <taxon>Alphaproteobacteria</taxon>
        <taxon>Rhodobacterales</taxon>
        <taxon>Paracoccaceae</taxon>
        <taxon>Rhodovulum</taxon>
    </lineage>
</organism>
<evidence type="ECO:0000313" key="1">
    <source>
        <dbReference type="EMBL" id="TDX33699.1"/>
    </source>
</evidence>
<proteinExistence type="predicted"/>
<dbReference type="Proteomes" id="UP000295484">
    <property type="component" value="Unassembled WGS sequence"/>
</dbReference>
<dbReference type="RefSeq" id="WP_279587375.1">
    <property type="nucleotide sequence ID" value="NZ_SOEB01000001.1"/>
</dbReference>
<evidence type="ECO:0000313" key="2">
    <source>
        <dbReference type="Proteomes" id="UP000295484"/>
    </source>
</evidence>
<reference evidence="1 2" key="1">
    <citation type="submission" date="2019-03" db="EMBL/GenBank/DDBJ databases">
        <title>Genomic Encyclopedia of Type Strains, Phase IV (KMG-IV): sequencing the most valuable type-strain genomes for metagenomic binning, comparative biology and taxonomic classification.</title>
        <authorList>
            <person name="Goeker M."/>
        </authorList>
    </citation>
    <scope>NUCLEOTIDE SEQUENCE [LARGE SCALE GENOMIC DNA]</scope>
    <source>
        <strain evidence="1 2">JA181</strain>
    </source>
</reference>
<protein>
    <submittedName>
        <fullName evidence="1">Uncharacterized protein</fullName>
    </submittedName>
</protein>
<comment type="caution">
    <text evidence="1">The sequence shown here is derived from an EMBL/GenBank/DDBJ whole genome shotgun (WGS) entry which is preliminary data.</text>
</comment>
<dbReference type="AlphaFoldDB" id="A0A4R8G956"/>
<sequence>MERLCCIPVIANGAGYDCRAAAVRSTRKQGFGVGAAARMEV</sequence>
<accession>A0A4R8G956</accession>
<name>A0A4R8G956_9RHOB</name>
<dbReference type="EMBL" id="SOEB01000001">
    <property type="protein sequence ID" value="TDX33699.1"/>
    <property type="molecule type" value="Genomic_DNA"/>
</dbReference>
<gene>
    <name evidence="1" type="ORF">EV657_101127</name>
</gene>